<evidence type="ECO:0000256" key="1">
    <source>
        <dbReference type="SAM" id="MobiDB-lite"/>
    </source>
</evidence>
<feature type="compositionally biased region" description="Basic and acidic residues" evidence="1">
    <location>
        <begin position="64"/>
        <end position="81"/>
    </location>
</feature>
<feature type="non-terminal residue" evidence="2">
    <location>
        <position position="1"/>
    </location>
</feature>
<evidence type="ECO:0000313" key="2">
    <source>
        <dbReference type="EMBL" id="KAK1905263.1"/>
    </source>
</evidence>
<protein>
    <submittedName>
        <fullName evidence="2">U3 small nucleolar RNA-associated protein 25</fullName>
    </submittedName>
</protein>
<gene>
    <name evidence="2" type="ORF">KUDE01_012446</name>
</gene>
<evidence type="ECO:0000313" key="3">
    <source>
        <dbReference type="Proteomes" id="UP001228049"/>
    </source>
</evidence>
<dbReference type="Proteomes" id="UP001228049">
    <property type="component" value="Unassembled WGS sequence"/>
</dbReference>
<sequence length="123" mass="13451">EEAGPKPNLRACRLLAGGESGSRWGGGHLAPELHPLNPWEVGEMTLTGSNCQLAMQWRGKRGGRGQEERGEERGSRSRRGEEEDDKGLGVSYPGRRLSGSYVMPPDIYVYCLILVSGGLIRSR</sequence>
<keyword evidence="3" id="KW-1185">Reference proteome</keyword>
<name>A0AAD9CP79_DISEL</name>
<feature type="non-terminal residue" evidence="2">
    <location>
        <position position="123"/>
    </location>
</feature>
<dbReference type="AlphaFoldDB" id="A0AAD9CP79"/>
<comment type="caution">
    <text evidence="2">The sequence shown here is derived from an EMBL/GenBank/DDBJ whole genome shotgun (WGS) entry which is preliminary data.</text>
</comment>
<organism evidence="2 3">
    <name type="scientific">Dissostichus eleginoides</name>
    <name type="common">Patagonian toothfish</name>
    <name type="synonym">Dissostichus amissus</name>
    <dbReference type="NCBI Taxonomy" id="100907"/>
    <lineage>
        <taxon>Eukaryota</taxon>
        <taxon>Metazoa</taxon>
        <taxon>Chordata</taxon>
        <taxon>Craniata</taxon>
        <taxon>Vertebrata</taxon>
        <taxon>Euteleostomi</taxon>
        <taxon>Actinopterygii</taxon>
        <taxon>Neopterygii</taxon>
        <taxon>Teleostei</taxon>
        <taxon>Neoteleostei</taxon>
        <taxon>Acanthomorphata</taxon>
        <taxon>Eupercaria</taxon>
        <taxon>Perciformes</taxon>
        <taxon>Notothenioidei</taxon>
        <taxon>Nototheniidae</taxon>
        <taxon>Dissostichus</taxon>
    </lineage>
</organism>
<dbReference type="EMBL" id="JASDAP010000003">
    <property type="protein sequence ID" value="KAK1905263.1"/>
    <property type="molecule type" value="Genomic_DNA"/>
</dbReference>
<accession>A0AAD9CP79</accession>
<reference evidence="2" key="1">
    <citation type="submission" date="2023-04" db="EMBL/GenBank/DDBJ databases">
        <title>Chromosome-level genome of Chaenocephalus aceratus.</title>
        <authorList>
            <person name="Park H."/>
        </authorList>
    </citation>
    <scope>NUCLEOTIDE SEQUENCE</scope>
    <source>
        <strain evidence="2">DE</strain>
        <tissue evidence="2">Muscle</tissue>
    </source>
</reference>
<feature type="region of interest" description="Disordered" evidence="1">
    <location>
        <begin position="57"/>
        <end position="97"/>
    </location>
</feature>
<proteinExistence type="predicted"/>